<protein>
    <submittedName>
        <fullName evidence="3">Zf-HC2 domain-containing protein</fullName>
    </submittedName>
</protein>
<accession>A0ABY5HI91</accession>
<proteinExistence type="predicted"/>
<organism evidence="3 4">
    <name type="scientific">Marinobacterium rhizophilum</name>
    <dbReference type="NCBI Taxonomy" id="420402"/>
    <lineage>
        <taxon>Bacteria</taxon>
        <taxon>Pseudomonadati</taxon>
        <taxon>Pseudomonadota</taxon>
        <taxon>Gammaproteobacteria</taxon>
        <taxon>Oceanospirillales</taxon>
        <taxon>Oceanospirillaceae</taxon>
        <taxon>Marinobacterium</taxon>
    </lineage>
</organism>
<dbReference type="RefSeq" id="WP_255853613.1">
    <property type="nucleotide sequence ID" value="NZ_CP073347.1"/>
</dbReference>
<keyword evidence="4" id="KW-1185">Reference proteome</keyword>
<evidence type="ECO:0000313" key="4">
    <source>
        <dbReference type="Proteomes" id="UP001058461"/>
    </source>
</evidence>
<feature type="domain" description="Putative zinc-finger" evidence="2">
    <location>
        <begin position="22"/>
        <end position="53"/>
    </location>
</feature>
<name>A0ABY5HI91_9GAMM</name>
<dbReference type="EMBL" id="CP073347">
    <property type="protein sequence ID" value="UTW11576.1"/>
    <property type="molecule type" value="Genomic_DNA"/>
</dbReference>
<dbReference type="Pfam" id="PF13490">
    <property type="entry name" value="zf-HC2"/>
    <property type="match status" value="1"/>
</dbReference>
<keyword evidence="1" id="KW-0812">Transmembrane</keyword>
<dbReference type="InterPro" id="IPR027383">
    <property type="entry name" value="Znf_put"/>
</dbReference>
<evidence type="ECO:0000256" key="1">
    <source>
        <dbReference type="SAM" id="Phobius"/>
    </source>
</evidence>
<dbReference type="Gene3D" id="1.10.10.1320">
    <property type="entry name" value="Anti-sigma factor, zinc-finger domain"/>
    <property type="match status" value="1"/>
</dbReference>
<keyword evidence="1" id="KW-1133">Transmembrane helix</keyword>
<gene>
    <name evidence="3" type="ORF">KDW95_20375</name>
</gene>
<reference evidence="3" key="1">
    <citation type="submission" date="2021-04" db="EMBL/GenBank/DDBJ databases">
        <title>Oceanospirillales bacteria with DddD are important DMSP degraders in coastal seawater.</title>
        <authorList>
            <person name="Liu J."/>
        </authorList>
    </citation>
    <scope>NUCLEOTIDE SEQUENCE</scope>
    <source>
        <strain evidence="3">D13-1</strain>
    </source>
</reference>
<dbReference type="Proteomes" id="UP001058461">
    <property type="component" value="Chromosome"/>
</dbReference>
<feature type="transmembrane region" description="Helical" evidence="1">
    <location>
        <begin position="114"/>
        <end position="136"/>
    </location>
</feature>
<sequence length="267" mass="29826">MTPSDNQGDRMNERLLELHSQLQTWLPGYVDGELEPQQALVFEAHLAGCDECRAEVARQQSLSLRLQQVATQRLSSEQHRRLDAVIDNAPPRPAPGRRRWLRLPSWPARLVQPFVFGATGWALALVLIAAMLLPGVMTSKQIPMMNDVLQEYQNLPQAALAPQNARPEVDLPARLAGCKLVASWKTRVGGEPAEAFALQRGEHLIIEYRITENVFYRNPDVRQAIADFGDYRIRAQALEVLALPLEGAGLLVVGPADALPHRREFIL</sequence>
<keyword evidence="1" id="KW-0472">Membrane</keyword>
<evidence type="ECO:0000313" key="3">
    <source>
        <dbReference type="EMBL" id="UTW11576.1"/>
    </source>
</evidence>
<dbReference type="InterPro" id="IPR041916">
    <property type="entry name" value="Anti_sigma_zinc_sf"/>
</dbReference>
<evidence type="ECO:0000259" key="2">
    <source>
        <dbReference type="Pfam" id="PF13490"/>
    </source>
</evidence>